<name>A0AAN6ZT34_9PEZI</name>
<proteinExistence type="predicted"/>
<accession>A0AAN6ZT34</accession>
<feature type="compositionally biased region" description="Acidic residues" evidence="1">
    <location>
        <begin position="544"/>
        <end position="554"/>
    </location>
</feature>
<dbReference type="InterPro" id="IPR047801">
    <property type="entry name" value="Peptidase_C45"/>
</dbReference>
<evidence type="ECO:0000313" key="3">
    <source>
        <dbReference type="EMBL" id="KAK4148011.1"/>
    </source>
</evidence>
<comment type="caution">
    <text evidence="3">The sequence shown here is derived from an EMBL/GenBank/DDBJ whole genome shotgun (WGS) entry which is preliminary data.</text>
</comment>
<dbReference type="Pfam" id="PF03417">
    <property type="entry name" value="AAT"/>
    <property type="match status" value="1"/>
</dbReference>
<feature type="region of interest" description="Disordered" evidence="1">
    <location>
        <begin position="477"/>
        <end position="554"/>
    </location>
</feature>
<dbReference type="GeneID" id="87815431"/>
<dbReference type="NCBIfam" id="NF040521">
    <property type="entry name" value="C45_proenzyme"/>
    <property type="match status" value="1"/>
</dbReference>
<dbReference type="Proteomes" id="UP001302676">
    <property type="component" value="Unassembled WGS sequence"/>
</dbReference>
<dbReference type="InterPro" id="IPR005079">
    <property type="entry name" value="Peptidase_C45_hydrolase"/>
</dbReference>
<gene>
    <name evidence="3" type="ORF">C8A04DRAFT_23803</name>
</gene>
<dbReference type="RefSeq" id="XP_062641382.1">
    <property type="nucleotide sequence ID" value="XM_062778818.1"/>
</dbReference>
<keyword evidence="4" id="KW-1185">Reference proteome</keyword>
<dbReference type="Gene3D" id="1.10.10.2120">
    <property type="match status" value="1"/>
</dbReference>
<reference evidence="3" key="1">
    <citation type="journal article" date="2023" name="Mol. Phylogenet. Evol.">
        <title>Genome-scale phylogeny and comparative genomics of the fungal order Sordariales.</title>
        <authorList>
            <person name="Hensen N."/>
            <person name="Bonometti L."/>
            <person name="Westerberg I."/>
            <person name="Brannstrom I.O."/>
            <person name="Guillou S."/>
            <person name="Cros-Aarteil S."/>
            <person name="Calhoun S."/>
            <person name="Haridas S."/>
            <person name="Kuo A."/>
            <person name="Mondo S."/>
            <person name="Pangilinan J."/>
            <person name="Riley R."/>
            <person name="LaButti K."/>
            <person name="Andreopoulos B."/>
            <person name="Lipzen A."/>
            <person name="Chen C."/>
            <person name="Yan M."/>
            <person name="Daum C."/>
            <person name="Ng V."/>
            <person name="Clum A."/>
            <person name="Steindorff A."/>
            <person name="Ohm R.A."/>
            <person name="Martin F."/>
            <person name="Silar P."/>
            <person name="Natvig D.O."/>
            <person name="Lalanne C."/>
            <person name="Gautier V."/>
            <person name="Ament-Velasquez S.L."/>
            <person name="Kruys A."/>
            <person name="Hutchinson M.I."/>
            <person name="Powell A.J."/>
            <person name="Barry K."/>
            <person name="Miller A.N."/>
            <person name="Grigoriev I.V."/>
            <person name="Debuchy R."/>
            <person name="Gladieux P."/>
            <person name="Hiltunen Thoren M."/>
            <person name="Johannesson H."/>
        </authorList>
    </citation>
    <scope>NUCLEOTIDE SEQUENCE</scope>
    <source>
        <strain evidence="3">CBS 141.50</strain>
    </source>
</reference>
<feature type="region of interest" description="Disordered" evidence="1">
    <location>
        <begin position="398"/>
        <end position="441"/>
    </location>
</feature>
<reference evidence="3" key="2">
    <citation type="submission" date="2023-05" db="EMBL/GenBank/DDBJ databases">
        <authorList>
            <consortium name="Lawrence Berkeley National Laboratory"/>
            <person name="Steindorff A."/>
            <person name="Hensen N."/>
            <person name="Bonometti L."/>
            <person name="Westerberg I."/>
            <person name="Brannstrom I.O."/>
            <person name="Guillou S."/>
            <person name="Cros-Aarteil S."/>
            <person name="Calhoun S."/>
            <person name="Haridas S."/>
            <person name="Kuo A."/>
            <person name="Mondo S."/>
            <person name="Pangilinan J."/>
            <person name="Riley R."/>
            <person name="Labutti K."/>
            <person name="Andreopoulos B."/>
            <person name="Lipzen A."/>
            <person name="Chen C."/>
            <person name="Yanf M."/>
            <person name="Daum C."/>
            <person name="Ng V."/>
            <person name="Clum A."/>
            <person name="Ohm R."/>
            <person name="Martin F."/>
            <person name="Silar P."/>
            <person name="Natvig D."/>
            <person name="Lalanne C."/>
            <person name="Gautier V."/>
            <person name="Ament-Velasquez S.L."/>
            <person name="Kruys A."/>
            <person name="Hutchinson M.I."/>
            <person name="Powell A.J."/>
            <person name="Barry K."/>
            <person name="Miller A.N."/>
            <person name="Grigoriev I.V."/>
            <person name="Debuchy R."/>
            <person name="Gladieux P."/>
            <person name="Thoren M.H."/>
            <person name="Johannesson H."/>
        </authorList>
    </citation>
    <scope>NUCLEOTIDE SEQUENCE</scope>
    <source>
        <strain evidence="3">CBS 141.50</strain>
    </source>
</reference>
<dbReference type="Gene3D" id="3.60.60.10">
    <property type="entry name" value="Penicillin V Acylase, Chain A"/>
    <property type="match status" value="1"/>
</dbReference>
<evidence type="ECO:0000259" key="2">
    <source>
        <dbReference type="Pfam" id="PF03417"/>
    </source>
</evidence>
<feature type="compositionally biased region" description="Gly residues" evidence="1">
    <location>
        <begin position="407"/>
        <end position="419"/>
    </location>
</feature>
<organism evidence="3 4">
    <name type="scientific">Dichotomopilus funicola</name>
    <dbReference type="NCBI Taxonomy" id="1934379"/>
    <lineage>
        <taxon>Eukaryota</taxon>
        <taxon>Fungi</taxon>
        <taxon>Dikarya</taxon>
        <taxon>Ascomycota</taxon>
        <taxon>Pezizomycotina</taxon>
        <taxon>Sordariomycetes</taxon>
        <taxon>Sordariomycetidae</taxon>
        <taxon>Sordariales</taxon>
        <taxon>Chaetomiaceae</taxon>
        <taxon>Dichotomopilus</taxon>
    </lineage>
</organism>
<dbReference type="EMBL" id="MU853554">
    <property type="protein sequence ID" value="KAK4148011.1"/>
    <property type="molecule type" value="Genomic_DNA"/>
</dbReference>
<protein>
    <recommendedName>
        <fullName evidence="2">Peptidase C45 hydrolase domain-containing protein</fullName>
    </recommendedName>
</protein>
<sequence>MNHMGSPESPISIAKLQGYGRRDDLVPGLVLTGNAQQRGLKYGMHFRDQIRANVARVLGSPIFPSWDFCIRMVNEVYKPSLENQWPNGWNELLGMSWGSGEPVENLVFLNAWTDLAALKLKPKMDMGESVSAHFPENLTAGFNPVLAHTWIADPDVYDQGLVVCLEYRYPEDEEPDNMIMVTEAGMISGCAMSANGMVISGNRLLSTADYIPRKGSPFPVTCLERFLLESTHEIGQVREFLLAVNRHASRHLMLADGLGTILSLELGPDTNYAFIHNRPVDGGLHVHGNYFQSFQAYAACRELSDAAKAHTSRSRVNRLNSLVKEMRRGVMSRQDIKNLFSDHGRGLPASLCQHKGTVQTDDTAALVVFDPNRGVVSVCKGPACRGIMVHLGIRREQEGTPAKVMGKGNGHPEGQGGGSMDKAQLDASPMREASMDLGSAKPEANKASEYTGMAHDSDAAAIDGQLLRQQLLAAFRASNQSHDGSDSSSRKRKSSSLSSSESNEKDSGTMLHTPAKDLESESDGSGGVVRMIKKIRLPDAVKEDEGEDGEVRDD</sequence>
<dbReference type="PANTHER" id="PTHR34180">
    <property type="entry name" value="PEPTIDASE C45"/>
    <property type="match status" value="1"/>
</dbReference>
<evidence type="ECO:0000313" key="4">
    <source>
        <dbReference type="Proteomes" id="UP001302676"/>
    </source>
</evidence>
<feature type="domain" description="Peptidase C45 hydrolase" evidence="2">
    <location>
        <begin position="145"/>
        <end position="380"/>
    </location>
</feature>
<dbReference type="InterPro" id="IPR047794">
    <property type="entry name" value="C45_proenzyme-like"/>
</dbReference>
<dbReference type="PANTHER" id="PTHR34180:SF1">
    <property type="entry name" value="BETA-ALANYL-DOPAMINE_CARCININE HYDROLASE"/>
    <property type="match status" value="1"/>
</dbReference>
<evidence type="ECO:0000256" key="1">
    <source>
        <dbReference type="SAM" id="MobiDB-lite"/>
    </source>
</evidence>
<dbReference type="AlphaFoldDB" id="A0AAN6ZT34"/>